<keyword evidence="2" id="KW-1185">Reference proteome</keyword>
<accession>A0ABN7W0R4</accession>
<evidence type="ECO:0000313" key="1">
    <source>
        <dbReference type="EMBL" id="CAG8809506.1"/>
    </source>
</evidence>
<comment type="caution">
    <text evidence="1">The sequence shown here is derived from an EMBL/GenBank/DDBJ whole genome shotgun (WGS) entry which is preliminary data.</text>
</comment>
<dbReference type="EMBL" id="CAJVQB010026912">
    <property type="protein sequence ID" value="CAG8809506.1"/>
    <property type="molecule type" value="Genomic_DNA"/>
</dbReference>
<name>A0ABN7W0R4_GIGMA</name>
<evidence type="ECO:0000313" key="2">
    <source>
        <dbReference type="Proteomes" id="UP000789901"/>
    </source>
</evidence>
<proteinExistence type="predicted"/>
<organism evidence="1 2">
    <name type="scientific">Gigaspora margarita</name>
    <dbReference type="NCBI Taxonomy" id="4874"/>
    <lineage>
        <taxon>Eukaryota</taxon>
        <taxon>Fungi</taxon>
        <taxon>Fungi incertae sedis</taxon>
        <taxon>Mucoromycota</taxon>
        <taxon>Glomeromycotina</taxon>
        <taxon>Glomeromycetes</taxon>
        <taxon>Diversisporales</taxon>
        <taxon>Gigasporaceae</taxon>
        <taxon>Gigaspora</taxon>
    </lineage>
</organism>
<protein>
    <submittedName>
        <fullName evidence="1">23288_t:CDS:1</fullName>
    </submittedName>
</protein>
<dbReference type="Proteomes" id="UP000789901">
    <property type="component" value="Unassembled WGS sequence"/>
</dbReference>
<gene>
    <name evidence="1" type="ORF">GMARGA_LOCUS24902</name>
</gene>
<sequence length="138" mass="16123">MKSIANMIIDSIEEGDSYTWVVKTAPHISTCHKNVSTFYFACSQSNKLACDYKESNHPRIVRFNCHGMIVIYINIPASKIMVNLKYEILYDRSVDVTTPIEIRQEIKENIHLDPVQLRAHLSNRFDISNITMQQIRYW</sequence>
<reference evidence="1 2" key="1">
    <citation type="submission" date="2021-06" db="EMBL/GenBank/DDBJ databases">
        <authorList>
            <person name="Kallberg Y."/>
            <person name="Tangrot J."/>
            <person name="Rosling A."/>
        </authorList>
    </citation>
    <scope>NUCLEOTIDE SEQUENCE [LARGE SCALE GENOMIC DNA]</scope>
    <source>
        <strain evidence="1 2">120-4 pot B 10/14</strain>
    </source>
</reference>